<dbReference type="RefSeq" id="XP_026275162.1">
    <property type="nucleotide sequence ID" value="XM_026419377.2"/>
</dbReference>
<dbReference type="GO" id="GO:0005737">
    <property type="term" value="C:cytoplasm"/>
    <property type="evidence" value="ECO:0007669"/>
    <property type="project" value="TreeGrafter"/>
</dbReference>
<dbReference type="SMART" id="SM00324">
    <property type="entry name" value="RhoGAP"/>
    <property type="match status" value="1"/>
</dbReference>
<dbReference type="InterPro" id="IPR008936">
    <property type="entry name" value="Rho_GTPase_activation_prot"/>
</dbReference>
<dbReference type="PANTHER" id="PTHR14963:SF7">
    <property type="entry name" value="RHO GTPASE-ACTIVATING PROTEIN 19"/>
    <property type="match status" value="1"/>
</dbReference>
<accession>A0A6J1S2D0</accession>
<dbReference type="Gene3D" id="1.10.555.10">
    <property type="entry name" value="Rho GTPase activation protein"/>
    <property type="match status" value="1"/>
</dbReference>
<evidence type="ECO:0000256" key="1">
    <source>
        <dbReference type="ARBA" id="ARBA00022468"/>
    </source>
</evidence>
<keyword evidence="1" id="KW-0343">GTPase activation</keyword>
<dbReference type="Pfam" id="PF00620">
    <property type="entry name" value="RhoGAP"/>
    <property type="match status" value="1"/>
</dbReference>
<dbReference type="PANTHER" id="PTHR14963">
    <property type="entry name" value="RHO GTPASE ACTIVATING PROTEIN 18,19-RELATED"/>
    <property type="match status" value="1"/>
</dbReference>
<feature type="compositionally biased region" description="Basic and acidic residues" evidence="2">
    <location>
        <begin position="572"/>
        <end position="584"/>
    </location>
</feature>
<feature type="region of interest" description="Disordered" evidence="2">
    <location>
        <begin position="360"/>
        <end position="414"/>
    </location>
</feature>
<sequence>MVSGVKCEDAELAETLRKDDPEQFVTLVRMHLSFVLDLNTDECDGTVEKSGKFRPMKWSFTPFAKKSKTLNRPATEGVSLTQDSISQVYQLMQWLGQEQNLVQEGIFRRSGKMTRQQELKNMLTAGCPLKLEDGQFSVHDCASVLKNFLAQLPEPLLTEAHYPAHCQIAELCSGNEEPVEEERLLKAIQLILLLLPQENMQLLKDLIGLLHLTSTYAHVNKMSPDNLATLFTPHLLCPRKLSPEALHTNSQTMSRVVSFMIKQGPFLFQIPAQLATDIRAYWSTREKRALLPKRDLNESTCDGMAARTVFTFVDRERTAEASASANPTEAALAQLYAHIQSLPESTKKRKLIKQFNKENGQGTPQLVLGSHGGRASRSRQRAIIPNKPRQRSRSLGDSIKKHMPGFHKGSKDSKKFNDDYFVKESTDSPHSSPVSKVKNFFQKSVIEGDISISSPAVMPLLKKSLIVDADDEAKSLRLRLSANAKRTPASATSQNTLVDKEDCGSTSSNDSNSAGDERFRNVLKRTTSSIIHSDRNGDSKDCGPTKSPRLEPGFPLLLPPTPSVERLPVSPDVKHPPGTFRDESWPEDMMTPRSRKPVVALSSSNLSQLAHLGGWGRSGSGELRRDATSRATLLSEAGASLNCKLMMKEESFTEQDAIDDVNDNHSIRIPIEKMLAKEVPKESKVDATKPENQVSIGTEGCECCSEEKCANCSTGNGSLDYYSCSSEGSALTGTFREIVLSRSVLTASPVDLSFSSHTGDFDSSSEREVRLSNVLSNDNLSESLLYCLDGNEPSCLNESKLSSNDPDEKTDISHRVASNVSDKKTVDLDYESSSVEAENERNVSCTVECTETSCGDSPLKPTVTNILKEAKLEEQISSAPNDITGVSQLSNSGTDFNNTCVQSEIDRCLSESAAVGSVNETSF</sequence>
<dbReference type="AlphaFoldDB" id="A0A6J1S2D0"/>
<proteinExistence type="predicted"/>
<feature type="compositionally biased region" description="Basic and acidic residues" evidence="2">
    <location>
        <begin position="532"/>
        <end position="543"/>
    </location>
</feature>
<evidence type="ECO:0000313" key="5">
    <source>
        <dbReference type="RefSeq" id="XP_026275162.1"/>
    </source>
</evidence>
<reference evidence="5" key="1">
    <citation type="submission" date="2025-08" db="UniProtKB">
        <authorList>
            <consortium name="RefSeq"/>
        </authorList>
    </citation>
    <scope>IDENTIFICATION</scope>
    <source>
        <tissue evidence="5">Whole organism</tissue>
    </source>
</reference>
<dbReference type="CTD" id="36996"/>
<feature type="region of interest" description="Disordered" evidence="2">
    <location>
        <begin position="483"/>
        <end position="590"/>
    </location>
</feature>
<dbReference type="SUPFAM" id="SSF48350">
    <property type="entry name" value="GTPase activation domain, GAP"/>
    <property type="match status" value="1"/>
</dbReference>
<name>A0A6J1S2D0_FRAOC</name>
<organism evidence="4 5">
    <name type="scientific">Frankliniella occidentalis</name>
    <name type="common">Western flower thrips</name>
    <name type="synonym">Euthrips occidentalis</name>
    <dbReference type="NCBI Taxonomy" id="133901"/>
    <lineage>
        <taxon>Eukaryota</taxon>
        <taxon>Metazoa</taxon>
        <taxon>Ecdysozoa</taxon>
        <taxon>Arthropoda</taxon>
        <taxon>Hexapoda</taxon>
        <taxon>Insecta</taxon>
        <taxon>Pterygota</taxon>
        <taxon>Neoptera</taxon>
        <taxon>Paraneoptera</taxon>
        <taxon>Thysanoptera</taxon>
        <taxon>Terebrantia</taxon>
        <taxon>Thripoidea</taxon>
        <taxon>Thripidae</taxon>
        <taxon>Frankliniella</taxon>
    </lineage>
</organism>
<feature type="domain" description="Rho-GAP" evidence="3">
    <location>
        <begin position="78"/>
        <end position="268"/>
    </location>
</feature>
<protein>
    <submittedName>
        <fullName evidence="5">Uncharacterized protein LOC113204262 isoform X2</fullName>
    </submittedName>
</protein>
<dbReference type="Proteomes" id="UP000504606">
    <property type="component" value="Unplaced"/>
</dbReference>
<dbReference type="GeneID" id="113204262"/>
<keyword evidence="4" id="KW-1185">Reference proteome</keyword>
<dbReference type="GO" id="GO:0007165">
    <property type="term" value="P:signal transduction"/>
    <property type="evidence" value="ECO:0007669"/>
    <property type="project" value="InterPro"/>
</dbReference>
<feature type="compositionally biased region" description="Polar residues" evidence="2">
    <location>
        <begin position="504"/>
        <end position="514"/>
    </location>
</feature>
<evidence type="ECO:0000259" key="3">
    <source>
        <dbReference type="PROSITE" id="PS50238"/>
    </source>
</evidence>
<evidence type="ECO:0000313" key="4">
    <source>
        <dbReference type="Proteomes" id="UP000504606"/>
    </source>
</evidence>
<gene>
    <name evidence="5" type="primary">LOC113204262</name>
</gene>
<dbReference type="InterPro" id="IPR000198">
    <property type="entry name" value="RhoGAP_dom"/>
</dbReference>
<dbReference type="GO" id="GO:0051056">
    <property type="term" value="P:regulation of small GTPase mediated signal transduction"/>
    <property type="evidence" value="ECO:0007669"/>
    <property type="project" value="TreeGrafter"/>
</dbReference>
<evidence type="ECO:0000256" key="2">
    <source>
        <dbReference type="SAM" id="MobiDB-lite"/>
    </source>
</evidence>
<dbReference type="GO" id="GO:0005096">
    <property type="term" value="F:GTPase activator activity"/>
    <property type="evidence" value="ECO:0007669"/>
    <property type="project" value="UniProtKB-KW"/>
</dbReference>
<dbReference type="PROSITE" id="PS50238">
    <property type="entry name" value="RHOGAP"/>
    <property type="match status" value="1"/>
</dbReference>